<dbReference type="Pfam" id="PF04542">
    <property type="entry name" value="Sigma70_r2"/>
    <property type="match status" value="1"/>
</dbReference>
<evidence type="ECO:0000259" key="7">
    <source>
        <dbReference type="Pfam" id="PF04542"/>
    </source>
</evidence>
<proteinExistence type="inferred from homology"/>
<evidence type="ECO:0000256" key="4">
    <source>
        <dbReference type="ARBA" id="ARBA00023125"/>
    </source>
</evidence>
<dbReference type="SUPFAM" id="SSF88659">
    <property type="entry name" value="Sigma3 and sigma4 domains of RNA polymerase sigma factors"/>
    <property type="match status" value="1"/>
</dbReference>
<keyword evidence="4 6" id="KW-0238">DNA-binding</keyword>
<reference evidence="10" key="1">
    <citation type="submission" date="2014-08" db="EMBL/GenBank/DDBJ databases">
        <authorList>
            <person name="Edwards T."/>
        </authorList>
    </citation>
    <scope>NUCLEOTIDE SEQUENCE [LARGE SCALE GENOMIC DNA]</scope>
</reference>
<accession>A0A0K2VNB5</accession>
<dbReference type="InterPro" id="IPR036388">
    <property type="entry name" value="WH-like_DNA-bd_sf"/>
</dbReference>
<evidence type="ECO:0000259" key="8">
    <source>
        <dbReference type="Pfam" id="PF08281"/>
    </source>
</evidence>
<dbReference type="PROSITE" id="PS01063">
    <property type="entry name" value="SIGMA70_ECF"/>
    <property type="match status" value="1"/>
</dbReference>
<organism evidence="9 10">
    <name type="scientific">Mesorhizobium plurifarium</name>
    <dbReference type="NCBI Taxonomy" id="69974"/>
    <lineage>
        <taxon>Bacteria</taxon>
        <taxon>Pseudomonadati</taxon>
        <taxon>Pseudomonadota</taxon>
        <taxon>Alphaproteobacteria</taxon>
        <taxon>Hyphomicrobiales</taxon>
        <taxon>Phyllobacteriaceae</taxon>
        <taxon>Mesorhizobium</taxon>
    </lineage>
</organism>
<keyword evidence="2 6" id="KW-0805">Transcription regulation</keyword>
<evidence type="ECO:0000313" key="9">
    <source>
        <dbReference type="EMBL" id="CDX49102.1"/>
    </source>
</evidence>
<dbReference type="Gene3D" id="1.10.1740.10">
    <property type="match status" value="1"/>
</dbReference>
<sequence length="181" mass="19614">MRNGMSVNFDVTPYLEDLWRYARVLTRDDSDADDLVQEALVRALSLAKSYDSSRPLLPWLIAIVRNTFLSSASRVAADRQRLASYADLSDRTSPPAQEHCAELADVERALSGMPAEQAEILHLIGVLGFTYAEAAELLGVPVGTVMSRLSRARAALKQSVENARGPASGSLKVVGGRDVAE</sequence>
<evidence type="ECO:0000256" key="5">
    <source>
        <dbReference type="ARBA" id="ARBA00023163"/>
    </source>
</evidence>
<dbReference type="SUPFAM" id="SSF88946">
    <property type="entry name" value="Sigma2 domain of RNA polymerase sigma factors"/>
    <property type="match status" value="1"/>
</dbReference>
<dbReference type="InterPro" id="IPR013324">
    <property type="entry name" value="RNA_pol_sigma_r3/r4-like"/>
</dbReference>
<dbReference type="Proteomes" id="UP000182888">
    <property type="component" value="Unassembled WGS sequence"/>
</dbReference>
<dbReference type="CDD" id="cd06171">
    <property type="entry name" value="Sigma70_r4"/>
    <property type="match status" value="1"/>
</dbReference>
<dbReference type="PANTHER" id="PTHR43133">
    <property type="entry name" value="RNA POLYMERASE ECF-TYPE SIGMA FACTO"/>
    <property type="match status" value="1"/>
</dbReference>
<dbReference type="InterPro" id="IPR013249">
    <property type="entry name" value="RNA_pol_sigma70_r4_t2"/>
</dbReference>
<evidence type="ECO:0000256" key="3">
    <source>
        <dbReference type="ARBA" id="ARBA00023082"/>
    </source>
</evidence>
<dbReference type="PANTHER" id="PTHR43133:SF25">
    <property type="entry name" value="RNA POLYMERASE SIGMA FACTOR RFAY-RELATED"/>
    <property type="match status" value="1"/>
</dbReference>
<feature type="domain" description="RNA polymerase sigma factor 70 region 4 type 2" evidence="8">
    <location>
        <begin position="105"/>
        <end position="156"/>
    </location>
</feature>
<dbReference type="GO" id="GO:0003677">
    <property type="term" value="F:DNA binding"/>
    <property type="evidence" value="ECO:0007669"/>
    <property type="project" value="UniProtKB-KW"/>
</dbReference>
<protein>
    <recommendedName>
        <fullName evidence="6">RNA polymerase sigma factor</fullName>
    </recommendedName>
</protein>
<dbReference type="EMBL" id="CCND01000001">
    <property type="protein sequence ID" value="CDX49102.1"/>
    <property type="molecule type" value="Genomic_DNA"/>
</dbReference>
<dbReference type="InterPro" id="IPR014284">
    <property type="entry name" value="RNA_pol_sigma-70_dom"/>
</dbReference>
<comment type="similarity">
    <text evidence="1 6">Belongs to the sigma-70 factor family. ECF subfamily.</text>
</comment>
<dbReference type="InterPro" id="IPR007627">
    <property type="entry name" value="RNA_pol_sigma70_r2"/>
</dbReference>
<keyword evidence="5 6" id="KW-0804">Transcription</keyword>
<evidence type="ECO:0000256" key="6">
    <source>
        <dbReference type="RuleBase" id="RU000716"/>
    </source>
</evidence>
<dbReference type="Gene3D" id="1.10.10.10">
    <property type="entry name" value="Winged helix-like DNA-binding domain superfamily/Winged helix DNA-binding domain"/>
    <property type="match status" value="1"/>
</dbReference>
<dbReference type="InterPro" id="IPR039425">
    <property type="entry name" value="RNA_pol_sigma-70-like"/>
</dbReference>
<dbReference type="InterPro" id="IPR000838">
    <property type="entry name" value="RNA_pol_sigma70_ECF_CS"/>
</dbReference>
<name>A0A0K2VNB5_MESPL</name>
<dbReference type="Pfam" id="PF08281">
    <property type="entry name" value="Sigma70_r4_2"/>
    <property type="match status" value="1"/>
</dbReference>
<gene>
    <name evidence="9" type="ORF">MPL1032_10186</name>
</gene>
<dbReference type="NCBIfam" id="TIGR02937">
    <property type="entry name" value="sigma70-ECF"/>
    <property type="match status" value="1"/>
</dbReference>
<evidence type="ECO:0000256" key="2">
    <source>
        <dbReference type="ARBA" id="ARBA00023015"/>
    </source>
</evidence>
<evidence type="ECO:0000256" key="1">
    <source>
        <dbReference type="ARBA" id="ARBA00010641"/>
    </source>
</evidence>
<dbReference type="GO" id="GO:0006352">
    <property type="term" value="P:DNA-templated transcription initiation"/>
    <property type="evidence" value="ECO:0007669"/>
    <property type="project" value="InterPro"/>
</dbReference>
<evidence type="ECO:0000313" key="10">
    <source>
        <dbReference type="Proteomes" id="UP000182888"/>
    </source>
</evidence>
<dbReference type="InterPro" id="IPR013325">
    <property type="entry name" value="RNA_pol_sigma_r2"/>
</dbReference>
<feature type="domain" description="RNA polymerase sigma-70 region 2" evidence="7">
    <location>
        <begin position="12"/>
        <end position="72"/>
    </location>
</feature>
<dbReference type="GO" id="GO:0016987">
    <property type="term" value="F:sigma factor activity"/>
    <property type="evidence" value="ECO:0007669"/>
    <property type="project" value="UniProtKB-KW"/>
</dbReference>
<keyword evidence="3 6" id="KW-0731">Sigma factor</keyword>
<dbReference type="AlphaFoldDB" id="A0A0K2VNB5"/>